<proteinExistence type="predicted"/>
<feature type="signal peptide" evidence="1">
    <location>
        <begin position="1"/>
        <end position="23"/>
    </location>
</feature>
<reference evidence="2" key="1">
    <citation type="submission" date="2023-10" db="EMBL/GenBank/DDBJ databases">
        <authorList>
            <person name="Hackl T."/>
        </authorList>
    </citation>
    <scope>NUCLEOTIDE SEQUENCE</scope>
</reference>
<protein>
    <submittedName>
        <fullName evidence="2">Uu.00g075150.m01.CDS01</fullName>
    </submittedName>
</protein>
<dbReference type="Gene3D" id="2.60.40.1190">
    <property type="match status" value="1"/>
</dbReference>
<evidence type="ECO:0000313" key="3">
    <source>
        <dbReference type="Proteomes" id="UP001295740"/>
    </source>
</evidence>
<name>A0AAI8VW80_9PEZI</name>
<feature type="chain" id="PRO_5042498845" evidence="1">
    <location>
        <begin position="24"/>
        <end position="231"/>
    </location>
</feature>
<comment type="caution">
    <text evidence="2">The sequence shown here is derived from an EMBL/GenBank/DDBJ whole genome shotgun (WGS) entry which is preliminary data.</text>
</comment>
<sequence length="231" mass="25490">MPRWINVLLVVGAPLFGAQCTSAAVPSLDVPACVAGKGSVQYDKSVPNGESAFPLTQVDLCYTDNAINIVFTAHEEINFYYNASQTTNDAIYNYEVMEAFIYRGTNDPQTYLEFEVSPNNVTFQAFIYNPTKVRVTGAPFDTFYVAEPLVDGLIANTVLNPETQTWTSAASIPLGLFNVDNGQAQGTQWRMNFFRTIVSPDTFPDQGLGAWSPTNQSSFHMTPFFGNVQFV</sequence>
<evidence type="ECO:0000313" key="2">
    <source>
        <dbReference type="EMBL" id="CAJ2511890.1"/>
    </source>
</evidence>
<keyword evidence="3" id="KW-1185">Reference proteome</keyword>
<gene>
    <name evidence="2" type="ORF">KHLLAP_LOCUS12358</name>
</gene>
<organism evidence="2 3">
    <name type="scientific">Anthostomella pinea</name>
    <dbReference type="NCBI Taxonomy" id="933095"/>
    <lineage>
        <taxon>Eukaryota</taxon>
        <taxon>Fungi</taxon>
        <taxon>Dikarya</taxon>
        <taxon>Ascomycota</taxon>
        <taxon>Pezizomycotina</taxon>
        <taxon>Sordariomycetes</taxon>
        <taxon>Xylariomycetidae</taxon>
        <taxon>Xylariales</taxon>
        <taxon>Xylariaceae</taxon>
        <taxon>Anthostomella</taxon>
    </lineage>
</organism>
<dbReference type="EMBL" id="CAUWAG010000018">
    <property type="protein sequence ID" value="CAJ2511890.1"/>
    <property type="molecule type" value="Genomic_DNA"/>
</dbReference>
<dbReference type="AlphaFoldDB" id="A0AAI8VW80"/>
<evidence type="ECO:0000256" key="1">
    <source>
        <dbReference type="SAM" id="SignalP"/>
    </source>
</evidence>
<dbReference type="Proteomes" id="UP001295740">
    <property type="component" value="Unassembled WGS sequence"/>
</dbReference>
<keyword evidence="1" id="KW-0732">Signal</keyword>
<dbReference type="CDD" id="cd09620">
    <property type="entry name" value="CBM9_like_3"/>
    <property type="match status" value="1"/>
</dbReference>
<dbReference type="SUPFAM" id="SSF49344">
    <property type="entry name" value="CBD9-like"/>
    <property type="match status" value="1"/>
</dbReference>
<accession>A0AAI8VW80</accession>